<evidence type="ECO:0000256" key="1">
    <source>
        <dbReference type="SAM" id="MobiDB-lite"/>
    </source>
</evidence>
<reference evidence="2" key="2">
    <citation type="submission" date="2014-03" db="EMBL/GenBank/DDBJ databases">
        <title>The whipworm genome and dual-species transcriptomics of an intimate host-pathogen interaction.</title>
        <authorList>
            <person name="Foth B.J."/>
            <person name="Tsai I.J."/>
            <person name="Reid A.J."/>
            <person name="Bancroft A.J."/>
            <person name="Nichol S."/>
            <person name="Tracey A."/>
            <person name="Holroyd N."/>
            <person name="Cotton J.A."/>
            <person name="Stanley E.J."/>
            <person name="Zarowiecki M."/>
            <person name="Liu J.Z."/>
            <person name="Huckvale T."/>
            <person name="Cooper P.J."/>
            <person name="Grencis R.K."/>
            <person name="Berriman M."/>
        </authorList>
    </citation>
    <scope>NUCLEOTIDE SEQUENCE [LARGE SCALE GENOMIC DNA]</scope>
</reference>
<dbReference type="EMBL" id="HG806105">
    <property type="protein sequence ID" value="CDW57008.1"/>
    <property type="molecule type" value="Genomic_DNA"/>
</dbReference>
<sequence>MTFEPDGKEVGDRNDVRVDIMRYVYKRKITVDGYYARLSNVTFARLNLRDISYEVEFTLEASNCRANRSVRLEPDGKDVRVDIMRYIYSQNITVDGYYARLSNVTSARLNLKDIAYDVEFTLEASNCPTNRSEDEYPHTQGANSEPYVA</sequence>
<organism evidence="2 3">
    <name type="scientific">Trichuris trichiura</name>
    <name type="common">Whipworm</name>
    <name type="synonym">Trichocephalus trichiurus</name>
    <dbReference type="NCBI Taxonomy" id="36087"/>
    <lineage>
        <taxon>Eukaryota</taxon>
        <taxon>Metazoa</taxon>
        <taxon>Ecdysozoa</taxon>
        <taxon>Nematoda</taxon>
        <taxon>Enoplea</taxon>
        <taxon>Dorylaimia</taxon>
        <taxon>Trichinellida</taxon>
        <taxon>Trichuridae</taxon>
        <taxon>Trichuris</taxon>
    </lineage>
</organism>
<proteinExistence type="predicted"/>
<keyword evidence="3" id="KW-1185">Reference proteome</keyword>
<reference evidence="2" key="1">
    <citation type="submission" date="2014-01" db="EMBL/GenBank/DDBJ databases">
        <authorList>
            <person name="Aslett M."/>
        </authorList>
    </citation>
    <scope>NUCLEOTIDE SEQUENCE</scope>
</reference>
<evidence type="ECO:0000313" key="3">
    <source>
        <dbReference type="Proteomes" id="UP000030665"/>
    </source>
</evidence>
<gene>
    <name evidence="2" type="ORF">TTRE_0000529101</name>
</gene>
<accession>A0A077ZBV3</accession>
<protein>
    <submittedName>
        <fullName evidence="2">Uncharacterized protein</fullName>
    </submittedName>
</protein>
<dbReference type="AlphaFoldDB" id="A0A077ZBV3"/>
<feature type="region of interest" description="Disordered" evidence="1">
    <location>
        <begin position="127"/>
        <end position="149"/>
    </location>
</feature>
<evidence type="ECO:0000313" key="2">
    <source>
        <dbReference type="EMBL" id="CDW57008.1"/>
    </source>
</evidence>
<name>A0A077ZBV3_TRITR</name>
<dbReference type="Proteomes" id="UP000030665">
    <property type="component" value="Unassembled WGS sequence"/>
</dbReference>